<dbReference type="RefSeq" id="YP_009849921.1">
    <property type="nucleotide sequence ID" value="NC_048796.1"/>
</dbReference>
<dbReference type="GeneID" id="55620334"/>
<evidence type="ECO:0000313" key="3">
    <source>
        <dbReference type="Proteomes" id="UP000319711"/>
    </source>
</evidence>
<accession>A0A514A8V4</accession>
<keyword evidence="3" id="KW-1185">Reference proteome</keyword>
<dbReference type="Proteomes" id="UP000319711">
    <property type="component" value="Segment"/>
</dbReference>
<proteinExistence type="predicted"/>
<feature type="compositionally biased region" description="Low complexity" evidence="1">
    <location>
        <begin position="9"/>
        <end position="26"/>
    </location>
</feature>
<gene>
    <name evidence="2" type="primary">90</name>
    <name evidence="2" type="ORF">KYLE_89</name>
</gene>
<evidence type="ECO:0000313" key="2">
    <source>
        <dbReference type="EMBL" id="QDH49685.1"/>
    </source>
</evidence>
<organism evidence="2 3">
    <name type="scientific">Pantoea phage Kyle</name>
    <dbReference type="NCBI Taxonomy" id="2589665"/>
    <lineage>
        <taxon>Viruses</taxon>
        <taxon>Duplodnaviria</taxon>
        <taxon>Heunggongvirae</taxon>
        <taxon>Uroviricota</taxon>
        <taxon>Caudoviricetes</taxon>
        <taxon>Lindbergviridae</taxon>
        <taxon>Kylevirus</taxon>
        <taxon>Kylevirus kyle</taxon>
    </lineage>
</organism>
<evidence type="ECO:0000256" key="1">
    <source>
        <dbReference type="SAM" id="MobiDB-lite"/>
    </source>
</evidence>
<reference evidence="2 3" key="1">
    <citation type="submission" date="2019-06" db="EMBL/GenBank/DDBJ databases">
        <authorList>
            <person name="Fakulujo A."/>
            <person name="Fiaz D."/>
            <person name="Garg S."/>
            <person name="Gordon G."/>
            <person name="Haider Z."/>
            <person name="Hale A."/>
            <person name="Hodges K."/>
            <person name="Jacob L."/>
            <person name="Kandil F."/>
            <person name="Kincaid V."/>
            <person name="Melchor-Guerra M."/>
            <person name="Morrelli A."/>
            <person name="Morris R."/>
            <person name="Nawaz M."/>
            <person name="Nguyen N."/>
            <person name="Omair A."/>
            <person name="Pray J."/>
            <person name="Saleem H."/>
            <person name="Saravane K."/>
            <person name="Sharma A."/>
            <person name="Singh A."/>
            <person name="Walston M."/>
            <person name="Zaman H."/>
            <person name="Puthuveetil N."/>
            <person name="Do L."/>
            <person name="Islam N."/>
            <person name="Johnson A."/>
        </authorList>
    </citation>
    <scope>NUCLEOTIDE SEQUENCE [LARGE SCALE GENOMIC DNA]</scope>
</reference>
<feature type="region of interest" description="Disordered" evidence="1">
    <location>
        <begin position="1"/>
        <end position="34"/>
    </location>
</feature>
<name>A0A514A8V4_9CAUD</name>
<sequence length="48" mass="4893">MSIQTGQQVTSAKVTSASASTAGMTAKWSKSTTRKSLAVKLSGSLFNG</sequence>
<dbReference type="EMBL" id="MN038177">
    <property type="protein sequence ID" value="QDH49685.1"/>
    <property type="molecule type" value="Genomic_DNA"/>
</dbReference>
<dbReference type="KEGG" id="vg:55620334"/>
<protein>
    <submittedName>
        <fullName evidence="2">Uncharacterized protein</fullName>
    </submittedName>
</protein>